<evidence type="ECO:0000259" key="2">
    <source>
        <dbReference type="SMART" id="SM00968"/>
    </source>
</evidence>
<dbReference type="PANTHER" id="PTHR43977">
    <property type="entry name" value="STRUCTURAL MAINTENANCE OF CHROMOSOMES PROTEIN 3"/>
    <property type="match status" value="1"/>
</dbReference>
<feature type="non-terminal residue" evidence="3">
    <location>
        <position position="398"/>
    </location>
</feature>
<accession>X1FMH4</accession>
<keyword evidence="1" id="KW-0175">Coiled coil</keyword>
<feature type="coiled-coil region" evidence="1">
    <location>
        <begin position="337"/>
        <end position="392"/>
    </location>
</feature>
<dbReference type="Gene3D" id="3.30.70.1620">
    <property type="match status" value="1"/>
</dbReference>
<dbReference type="InterPro" id="IPR010935">
    <property type="entry name" value="SMC_hinge"/>
</dbReference>
<organism evidence="3">
    <name type="scientific">marine sediment metagenome</name>
    <dbReference type="NCBI Taxonomy" id="412755"/>
    <lineage>
        <taxon>unclassified sequences</taxon>
        <taxon>metagenomes</taxon>
        <taxon>ecological metagenomes</taxon>
    </lineage>
</organism>
<protein>
    <recommendedName>
        <fullName evidence="2">SMC hinge domain-containing protein</fullName>
    </recommendedName>
</protein>
<dbReference type="Pfam" id="PF06470">
    <property type="entry name" value="SMC_hinge"/>
    <property type="match status" value="1"/>
</dbReference>
<feature type="domain" description="SMC hinge" evidence="2">
    <location>
        <begin position="168"/>
        <end position="282"/>
    </location>
</feature>
<dbReference type="AlphaFoldDB" id="X1FMH4"/>
<proteinExistence type="predicted"/>
<dbReference type="SUPFAM" id="SSF75553">
    <property type="entry name" value="Smc hinge domain"/>
    <property type="match status" value="1"/>
</dbReference>
<evidence type="ECO:0000256" key="1">
    <source>
        <dbReference type="SAM" id="Coils"/>
    </source>
</evidence>
<dbReference type="InterPro" id="IPR036277">
    <property type="entry name" value="SMC_hinge_sf"/>
</dbReference>
<name>X1FMH4_9ZZZZ</name>
<gene>
    <name evidence="3" type="ORF">S03H2_14889</name>
</gene>
<feature type="non-terminal residue" evidence="3">
    <location>
        <position position="1"/>
    </location>
</feature>
<dbReference type="GO" id="GO:0005694">
    <property type="term" value="C:chromosome"/>
    <property type="evidence" value="ECO:0007669"/>
    <property type="project" value="InterPro"/>
</dbReference>
<reference evidence="3" key="1">
    <citation type="journal article" date="2014" name="Front. Microbiol.">
        <title>High frequency of phylogenetically diverse reductive dehalogenase-homologous genes in deep subseafloor sedimentary metagenomes.</title>
        <authorList>
            <person name="Kawai M."/>
            <person name="Futagami T."/>
            <person name="Toyoda A."/>
            <person name="Takaki Y."/>
            <person name="Nishi S."/>
            <person name="Hori S."/>
            <person name="Arai W."/>
            <person name="Tsubouchi T."/>
            <person name="Morono Y."/>
            <person name="Uchiyama I."/>
            <person name="Ito T."/>
            <person name="Fujiyama A."/>
            <person name="Inagaki F."/>
            <person name="Takami H."/>
        </authorList>
    </citation>
    <scope>NUCLEOTIDE SEQUENCE</scope>
    <source>
        <strain evidence="3">Expedition CK06-06</strain>
    </source>
</reference>
<dbReference type="GO" id="GO:0051276">
    <property type="term" value="P:chromosome organization"/>
    <property type="evidence" value="ECO:0007669"/>
    <property type="project" value="InterPro"/>
</dbReference>
<dbReference type="EMBL" id="BARU01007561">
    <property type="protein sequence ID" value="GAH46172.1"/>
    <property type="molecule type" value="Genomic_DNA"/>
</dbReference>
<evidence type="ECO:0000313" key="3">
    <source>
        <dbReference type="EMBL" id="GAH46172.1"/>
    </source>
</evidence>
<sequence>DIDETSLKDTILTNKLTDLKQNLSKNTVKMRELEAELNRVERQMFKLDNQLKSNTAKQSIISNNLKNLEERRVTFRLMMKDLEAHFHELQRLQKEEQERFAKAASSLEKARDRKNDLPLEMEKAEKTIQMAKSAMIEFETWKEFIEKLATEDVALKKIEEMGQAGAISGIIGSLENLVKFESKFRKALTVAASGWLKAVVVNDLKTALHCVESLKKMKIGRIKLIPLREVNEVEVKEIPNGSGIIGLAAELVKCDEKYLGAVNFVFGDTIIASGEKSAFLASQEGFRVVDLKGGLYEAGGGIESGFYRSPIDIFSLLPSEIAVGSLTKSVQSLEQMLVKRKRDFNDINDEVMELREEQVKRIDVTNSIARDIDLVSENIVRTKRNIRTLNKRVKRLNT</sequence>
<dbReference type="Gene3D" id="1.20.1060.20">
    <property type="match status" value="1"/>
</dbReference>
<feature type="coiled-coil region" evidence="1">
    <location>
        <begin position="16"/>
        <end position="127"/>
    </location>
</feature>
<dbReference type="GO" id="GO:0005524">
    <property type="term" value="F:ATP binding"/>
    <property type="evidence" value="ECO:0007669"/>
    <property type="project" value="InterPro"/>
</dbReference>
<dbReference type="SMART" id="SM00968">
    <property type="entry name" value="SMC_hinge"/>
    <property type="match status" value="1"/>
</dbReference>
<comment type="caution">
    <text evidence="3">The sequence shown here is derived from an EMBL/GenBank/DDBJ whole genome shotgun (WGS) entry which is preliminary data.</text>
</comment>